<comment type="caution">
    <text evidence="1">The sequence shown here is derived from an EMBL/GenBank/DDBJ whole genome shotgun (WGS) entry which is preliminary data.</text>
</comment>
<evidence type="ECO:0000313" key="2">
    <source>
        <dbReference type="Proteomes" id="UP000177067"/>
    </source>
</evidence>
<evidence type="ECO:0008006" key="3">
    <source>
        <dbReference type="Google" id="ProtNLM"/>
    </source>
</evidence>
<name>A0A1F6LKM0_9BACT</name>
<reference evidence="1 2" key="1">
    <citation type="journal article" date="2016" name="Nat. Commun.">
        <title>Thousands of microbial genomes shed light on interconnected biogeochemical processes in an aquifer system.</title>
        <authorList>
            <person name="Anantharaman K."/>
            <person name="Brown C.T."/>
            <person name="Hug L.A."/>
            <person name="Sharon I."/>
            <person name="Castelle C.J."/>
            <person name="Probst A.J."/>
            <person name="Thomas B.C."/>
            <person name="Singh A."/>
            <person name="Wilkins M.J."/>
            <person name="Karaoz U."/>
            <person name="Brodie E.L."/>
            <person name="Williams K.H."/>
            <person name="Hubbard S.S."/>
            <person name="Banfield J.F."/>
        </authorList>
    </citation>
    <scope>NUCLEOTIDE SEQUENCE [LARGE SCALE GENOMIC DNA]</scope>
</reference>
<dbReference type="Proteomes" id="UP000177067">
    <property type="component" value="Unassembled WGS sequence"/>
</dbReference>
<accession>A0A1F6LKM0</accession>
<sequence length="198" mass="22808">MPNKILLNNKIYHPNEQDLPCLIHYEPKTGGSHFSVTMLADLFLKGSKILFLTAYPMAKDNFLQQINGYESKTAYITDESQLNTDTQAIILESANEKLFLSAIEKLNDINERILFIKNMEVFGNQIFNSCLKFKKIILSGNLDQCSMKKQISKKQYKTIILFNKPKTYLKIEPPNLKKYTGYLWSDNKKGLVSIQVEN</sequence>
<dbReference type="AlphaFoldDB" id="A0A1F6LKM0"/>
<proteinExistence type="predicted"/>
<gene>
    <name evidence="1" type="ORF">A2725_02575</name>
</gene>
<evidence type="ECO:0000313" key="1">
    <source>
        <dbReference type="EMBL" id="OGH59875.1"/>
    </source>
</evidence>
<protein>
    <recommendedName>
        <fullName evidence="3">Helicase/UvrB N-terminal domain-containing protein</fullName>
    </recommendedName>
</protein>
<dbReference type="EMBL" id="MFPS01000006">
    <property type="protein sequence ID" value="OGH59875.1"/>
    <property type="molecule type" value="Genomic_DNA"/>
</dbReference>
<organism evidence="1 2">
    <name type="scientific">Candidatus Magasanikbacteria bacterium RIFCSPHIGHO2_01_FULL_33_34</name>
    <dbReference type="NCBI Taxonomy" id="1798671"/>
    <lineage>
        <taxon>Bacteria</taxon>
        <taxon>Candidatus Magasanikiibacteriota</taxon>
    </lineage>
</organism>